<name>A0A1I0FRK2_9FIRM</name>
<dbReference type="InterPro" id="IPR007627">
    <property type="entry name" value="RNA_pol_sigma70_r2"/>
</dbReference>
<dbReference type="OrthoDB" id="9795666at2"/>
<keyword evidence="3" id="KW-0731">Sigma factor</keyword>
<dbReference type="AlphaFoldDB" id="A0A1I0FRK2"/>
<evidence type="ECO:0000256" key="4">
    <source>
        <dbReference type="ARBA" id="ARBA00023125"/>
    </source>
</evidence>
<sequence length="178" mass="21012">MNEYDLDNSFVTGEEEALRCAIERYGQPLLRYCHNILCDYTEAQDAVQVTFIKAYNKRKSFKKGTSLSSWLYRIAYRTSIDMVRKRKRLFFIPKKQNKEEDQGCDFIAEDLKAALSSLSPEDRALVFSRAIDEKSYADLEDIYQVPTITLRKRYQRAKTKLAKILKENNSYYSRLEER</sequence>
<evidence type="ECO:0000313" key="8">
    <source>
        <dbReference type="EMBL" id="SET61038.1"/>
    </source>
</evidence>
<dbReference type="RefSeq" id="WP_090445671.1">
    <property type="nucleotide sequence ID" value="NZ_FOHU01000016.1"/>
</dbReference>
<accession>A0A1I0FRK2</accession>
<feature type="domain" description="RNA polymerase sigma-70 region 2" evidence="6">
    <location>
        <begin position="22"/>
        <end position="88"/>
    </location>
</feature>
<dbReference type="InterPro" id="IPR036388">
    <property type="entry name" value="WH-like_DNA-bd_sf"/>
</dbReference>
<evidence type="ECO:0000259" key="7">
    <source>
        <dbReference type="Pfam" id="PF08281"/>
    </source>
</evidence>
<dbReference type="GO" id="GO:0003677">
    <property type="term" value="F:DNA binding"/>
    <property type="evidence" value="ECO:0007669"/>
    <property type="project" value="UniProtKB-KW"/>
</dbReference>
<organism evidence="8 9">
    <name type="scientific">Natronincola peptidivorans</name>
    <dbReference type="NCBI Taxonomy" id="426128"/>
    <lineage>
        <taxon>Bacteria</taxon>
        <taxon>Bacillati</taxon>
        <taxon>Bacillota</taxon>
        <taxon>Clostridia</taxon>
        <taxon>Peptostreptococcales</taxon>
        <taxon>Natronincolaceae</taxon>
        <taxon>Natronincola</taxon>
    </lineage>
</organism>
<keyword evidence="2" id="KW-0805">Transcription regulation</keyword>
<reference evidence="8 9" key="1">
    <citation type="submission" date="2016-10" db="EMBL/GenBank/DDBJ databases">
        <authorList>
            <person name="de Groot N.N."/>
        </authorList>
    </citation>
    <scope>NUCLEOTIDE SEQUENCE [LARGE SCALE GENOMIC DNA]</scope>
    <source>
        <strain evidence="8 9">DSM 18979</strain>
    </source>
</reference>
<evidence type="ECO:0000256" key="3">
    <source>
        <dbReference type="ARBA" id="ARBA00023082"/>
    </source>
</evidence>
<dbReference type="GO" id="GO:0006352">
    <property type="term" value="P:DNA-templated transcription initiation"/>
    <property type="evidence" value="ECO:0007669"/>
    <property type="project" value="InterPro"/>
</dbReference>
<protein>
    <submittedName>
        <fullName evidence="8">RNA polymerase sigma-70 factor, ECF subfamily</fullName>
    </submittedName>
</protein>
<dbReference type="InterPro" id="IPR039425">
    <property type="entry name" value="RNA_pol_sigma-70-like"/>
</dbReference>
<feature type="domain" description="RNA polymerase sigma factor 70 region 4 type 2" evidence="7">
    <location>
        <begin position="109"/>
        <end position="161"/>
    </location>
</feature>
<dbReference type="STRING" id="426128.SAMN05660297_02914"/>
<dbReference type="NCBIfam" id="TIGR02937">
    <property type="entry name" value="sigma70-ECF"/>
    <property type="match status" value="1"/>
</dbReference>
<gene>
    <name evidence="8" type="ORF">SAMN05660297_02914</name>
</gene>
<proteinExistence type="inferred from homology"/>
<dbReference type="Gene3D" id="1.10.10.10">
    <property type="entry name" value="Winged helix-like DNA-binding domain superfamily/Winged helix DNA-binding domain"/>
    <property type="match status" value="1"/>
</dbReference>
<dbReference type="PANTHER" id="PTHR43133:SF8">
    <property type="entry name" value="RNA POLYMERASE SIGMA FACTOR HI_1459-RELATED"/>
    <property type="match status" value="1"/>
</dbReference>
<dbReference type="InterPro" id="IPR013324">
    <property type="entry name" value="RNA_pol_sigma_r3/r4-like"/>
</dbReference>
<comment type="similarity">
    <text evidence="1">Belongs to the sigma-70 factor family. ECF subfamily.</text>
</comment>
<dbReference type="SUPFAM" id="SSF88659">
    <property type="entry name" value="Sigma3 and sigma4 domains of RNA polymerase sigma factors"/>
    <property type="match status" value="1"/>
</dbReference>
<dbReference type="Gene3D" id="1.10.1740.10">
    <property type="match status" value="1"/>
</dbReference>
<dbReference type="GO" id="GO:0016987">
    <property type="term" value="F:sigma factor activity"/>
    <property type="evidence" value="ECO:0007669"/>
    <property type="project" value="UniProtKB-KW"/>
</dbReference>
<dbReference type="Proteomes" id="UP000199568">
    <property type="component" value="Unassembled WGS sequence"/>
</dbReference>
<dbReference type="SUPFAM" id="SSF88946">
    <property type="entry name" value="Sigma2 domain of RNA polymerase sigma factors"/>
    <property type="match status" value="1"/>
</dbReference>
<evidence type="ECO:0000256" key="1">
    <source>
        <dbReference type="ARBA" id="ARBA00010641"/>
    </source>
</evidence>
<dbReference type="Pfam" id="PF08281">
    <property type="entry name" value="Sigma70_r4_2"/>
    <property type="match status" value="1"/>
</dbReference>
<evidence type="ECO:0000256" key="5">
    <source>
        <dbReference type="ARBA" id="ARBA00023163"/>
    </source>
</evidence>
<keyword evidence="9" id="KW-1185">Reference proteome</keyword>
<dbReference type="Pfam" id="PF04542">
    <property type="entry name" value="Sigma70_r2"/>
    <property type="match status" value="1"/>
</dbReference>
<dbReference type="PANTHER" id="PTHR43133">
    <property type="entry name" value="RNA POLYMERASE ECF-TYPE SIGMA FACTO"/>
    <property type="match status" value="1"/>
</dbReference>
<dbReference type="InterPro" id="IPR013249">
    <property type="entry name" value="RNA_pol_sigma70_r4_t2"/>
</dbReference>
<dbReference type="InterPro" id="IPR013325">
    <property type="entry name" value="RNA_pol_sigma_r2"/>
</dbReference>
<evidence type="ECO:0000256" key="2">
    <source>
        <dbReference type="ARBA" id="ARBA00023015"/>
    </source>
</evidence>
<dbReference type="InterPro" id="IPR014284">
    <property type="entry name" value="RNA_pol_sigma-70_dom"/>
</dbReference>
<keyword evidence="4" id="KW-0238">DNA-binding</keyword>
<keyword evidence="5" id="KW-0804">Transcription</keyword>
<evidence type="ECO:0000259" key="6">
    <source>
        <dbReference type="Pfam" id="PF04542"/>
    </source>
</evidence>
<evidence type="ECO:0000313" key="9">
    <source>
        <dbReference type="Proteomes" id="UP000199568"/>
    </source>
</evidence>
<dbReference type="EMBL" id="FOHU01000016">
    <property type="protein sequence ID" value="SET61038.1"/>
    <property type="molecule type" value="Genomic_DNA"/>
</dbReference>